<dbReference type="KEGG" id="arf:AR1Y2_2068"/>
<dbReference type="RefSeq" id="WP_137328874.1">
    <property type="nucleotide sequence ID" value="NZ_CP040058.1"/>
</dbReference>
<dbReference type="Pfam" id="PF00359">
    <property type="entry name" value="PTS_EIIA_2"/>
    <property type="match status" value="1"/>
</dbReference>
<organism evidence="2 3">
    <name type="scientific">Anaerostipes rhamnosivorans</name>
    <dbReference type="NCBI Taxonomy" id="1229621"/>
    <lineage>
        <taxon>Bacteria</taxon>
        <taxon>Bacillati</taxon>
        <taxon>Bacillota</taxon>
        <taxon>Clostridia</taxon>
        <taxon>Lachnospirales</taxon>
        <taxon>Lachnospiraceae</taxon>
        <taxon>Anaerostipes</taxon>
    </lineage>
</organism>
<evidence type="ECO:0000313" key="3">
    <source>
        <dbReference type="Proteomes" id="UP000298653"/>
    </source>
</evidence>
<dbReference type="PROSITE" id="PS51094">
    <property type="entry name" value="PTS_EIIA_TYPE_2"/>
    <property type="match status" value="1"/>
</dbReference>
<protein>
    <submittedName>
        <fullName evidence="2">PTS system, galactitol-specific IIA component</fullName>
    </submittedName>
</protein>
<dbReference type="SUPFAM" id="SSF55804">
    <property type="entry name" value="Phoshotransferase/anion transport protein"/>
    <property type="match status" value="1"/>
</dbReference>
<name>A0A4P8ICP0_9FIRM</name>
<dbReference type="PANTHER" id="PTHR47738">
    <property type="entry name" value="PTS SYSTEM FRUCTOSE-LIKE EIIA COMPONENT-RELATED"/>
    <property type="match status" value="1"/>
</dbReference>
<dbReference type="Gene3D" id="3.40.930.10">
    <property type="entry name" value="Mannitol-specific EII, Chain A"/>
    <property type="match status" value="1"/>
</dbReference>
<dbReference type="Proteomes" id="UP000298653">
    <property type="component" value="Chromosome"/>
</dbReference>
<keyword evidence="3" id="KW-1185">Reference proteome</keyword>
<reference evidence="2 3" key="1">
    <citation type="submission" date="2019-05" db="EMBL/GenBank/DDBJ databases">
        <title>Complete genome sequencing of Anaerostipes rhamnosivorans.</title>
        <authorList>
            <person name="Bui T.P.N."/>
            <person name="de Vos W.M."/>
        </authorList>
    </citation>
    <scope>NUCLEOTIDE SEQUENCE [LARGE SCALE GENOMIC DNA]</scope>
    <source>
        <strain evidence="2 3">1y2</strain>
    </source>
</reference>
<dbReference type="EMBL" id="CP040058">
    <property type="protein sequence ID" value="QCP35522.1"/>
    <property type="molecule type" value="Genomic_DNA"/>
</dbReference>
<dbReference type="PANTHER" id="PTHR47738:SF3">
    <property type="entry name" value="PHOSPHOTRANSFERASE SYSTEM MANNITOL_FRUCTOSE-SPECIFIC IIA DOMAIN CONTAINING PROTEIN"/>
    <property type="match status" value="1"/>
</dbReference>
<dbReference type="OrthoDB" id="370976at2"/>
<accession>A0A4P8ICP0</accession>
<dbReference type="CDD" id="cd00211">
    <property type="entry name" value="PTS_IIA_fru"/>
    <property type="match status" value="1"/>
</dbReference>
<proteinExistence type="predicted"/>
<dbReference type="InterPro" id="IPR016152">
    <property type="entry name" value="PTrfase/Anion_transptr"/>
</dbReference>
<dbReference type="InterPro" id="IPR002178">
    <property type="entry name" value="PTS_EIIA_type-2_dom"/>
</dbReference>
<sequence length="152" mass="17077">MQTVFRELTAVNMEARDSEEAIRKAGALFYENGFVKDSYVDAVVAREERFPTGLQLDGIGVAMPHTDPPHVSRSGVCVVKLSRPVTFCHMGEPEKQVEAELLFMMAILNPDEHMETLQKVLKVFQNAEIAKKFKDAQDAEQLYQVAAKYIGE</sequence>
<dbReference type="AlphaFoldDB" id="A0A4P8ICP0"/>
<evidence type="ECO:0000259" key="1">
    <source>
        <dbReference type="PROSITE" id="PS51094"/>
    </source>
</evidence>
<gene>
    <name evidence="2" type="ORF">AR1Y2_2068</name>
</gene>
<evidence type="ECO:0000313" key="2">
    <source>
        <dbReference type="EMBL" id="QCP35522.1"/>
    </source>
</evidence>
<feature type="domain" description="PTS EIIA type-2" evidence="1">
    <location>
        <begin position="2"/>
        <end position="149"/>
    </location>
</feature>
<dbReference type="InterPro" id="IPR051541">
    <property type="entry name" value="PTS_SugarTrans_NitroReg"/>
</dbReference>